<gene>
    <name evidence="2" type="ORF">PSU93_15635</name>
</gene>
<evidence type="ECO:0000256" key="1">
    <source>
        <dbReference type="SAM" id="SignalP"/>
    </source>
</evidence>
<dbReference type="AlphaFoldDB" id="A0AA43QA36"/>
<dbReference type="Proteomes" id="UP001160519">
    <property type="component" value="Unassembled WGS sequence"/>
</dbReference>
<sequence>MKITHMKSVGLSAILALLVCSFGAYAEETKEETHMNMNKDQIKGRADEAHSADSVDKQSEAFNICLRATQRFEQQERAKGTGKTEVASLSASCKTELKPVTYWLCMDKEANGQVDFNVAHTRCVKQTN</sequence>
<name>A0AA43QA36_9GAMM</name>
<feature type="chain" id="PRO_5041430889" evidence="1">
    <location>
        <begin position="27"/>
        <end position="128"/>
    </location>
</feature>
<evidence type="ECO:0000313" key="2">
    <source>
        <dbReference type="EMBL" id="MDI1232564.1"/>
    </source>
</evidence>
<accession>A0AA43QA36</accession>
<proteinExistence type="predicted"/>
<keyword evidence="3" id="KW-1185">Reference proteome</keyword>
<keyword evidence="1" id="KW-0732">Signal</keyword>
<protein>
    <submittedName>
        <fullName evidence="2">Uncharacterized protein</fullName>
    </submittedName>
</protein>
<reference evidence="2" key="1">
    <citation type="submission" date="2023-01" db="EMBL/GenBank/DDBJ databases">
        <title>Biogeochemical cycle of methane in antarctic sediments.</title>
        <authorList>
            <person name="Roldan D.M."/>
            <person name="Menes R.J."/>
        </authorList>
    </citation>
    <scope>NUCLEOTIDE SEQUENCE [LARGE SCALE GENOMIC DNA]</scope>
    <source>
        <strain evidence="2">K-2018 MAG008</strain>
    </source>
</reference>
<dbReference type="EMBL" id="JAQSDF010000107">
    <property type="protein sequence ID" value="MDI1232564.1"/>
    <property type="molecule type" value="Genomic_DNA"/>
</dbReference>
<feature type="signal peptide" evidence="1">
    <location>
        <begin position="1"/>
        <end position="26"/>
    </location>
</feature>
<evidence type="ECO:0000313" key="3">
    <source>
        <dbReference type="Proteomes" id="UP001160519"/>
    </source>
</evidence>
<comment type="caution">
    <text evidence="2">The sequence shown here is derived from an EMBL/GenBank/DDBJ whole genome shotgun (WGS) entry which is preliminary data.</text>
</comment>
<organism evidence="2 3">
    <name type="scientific">Candidatus Methylobacter titanis</name>
    <dbReference type="NCBI Taxonomy" id="3053457"/>
    <lineage>
        <taxon>Bacteria</taxon>
        <taxon>Pseudomonadati</taxon>
        <taxon>Pseudomonadota</taxon>
        <taxon>Gammaproteobacteria</taxon>
        <taxon>Methylococcales</taxon>
        <taxon>Methylococcaceae</taxon>
        <taxon>Methylobacter</taxon>
    </lineage>
</organism>